<keyword evidence="3" id="KW-1185">Reference proteome</keyword>
<feature type="compositionally biased region" description="Low complexity" evidence="1">
    <location>
        <begin position="242"/>
        <end position="255"/>
    </location>
</feature>
<feature type="region of interest" description="Disordered" evidence="1">
    <location>
        <begin position="286"/>
        <end position="306"/>
    </location>
</feature>
<feature type="compositionally biased region" description="Basic residues" evidence="1">
    <location>
        <begin position="292"/>
        <end position="302"/>
    </location>
</feature>
<feature type="compositionally biased region" description="Polar residues" evidence="1">
    <location>
        <begin position="87"/>
        <end position="104"/>
    </location>
</feature>
<sequence>MTAARGQPSSSPLPILSYQIIPSDLPQFSQEEYQFRTISTTLGHYLNNVQQSAFHVIAHHIGLEYEYSLADQTARVSRPPPPPSSSLLDNESLNGAQSSSTRQSLEVEDSPGIFDEFSYDYGKYSQEDSVGPPNLVGSISDVDWQPIDGGYFTDQTKLVNLLDLHMNYSSPLDHQLTTFPDQSFLDSNSRFIDLSFPDLSYLDSNTPIIDLRKYIRKDQLMPSATPINVTFEAQNSPYRAYSRASSTSSIQSTQSNRGRSRIRKAFTRRSSVNSMTSTGYEEIIFDANPSRPPRRNSGSRRRGPMDSFKKAAMKAVKKNQYNPETPCSNCPASRHKSEWQKVGCRRGGIEDGMTRLLLCPANLPFQIVNSYPSLDSTQDAATCNAHIQRSNDERDRHIATQNLAAIVESVDGWTIGDASSSHGCTFYIDNTSIVYIRLKPLLQCVLVINWEIKQLRSRPGQPQTKWEIFSLETSRWLPDLASLLYRAAGYQAQIDSDQLVAQSLICLRNCLEVFRSQDSVCQSSVHSACSAAVGCKINCIAELDINLSTYFKELSQVFFLKENMRSTHWWLSAFYSLCLQAFVRRLLCELPLEGVTRPFLHQNYSAESFPLQYLHLPVRLFAARFHNQDPLTNTSASHQNSDTNIGLEYKEARLALDTASWNSRSIKDPYDFLKGLCGDTVGELQNDFQAAGVLSNATHG</sequence>
<organism evidence="2 3">
    <name type="scientific">Lojkania enalia</name>
    <dbReference type="NCBI Taxonomy" id="147567"/>
    <lineage>
        <taxon>Eukaryota</taxon>
        <taxon>Fungi</taxon>
        <taxon>Dikarya</taxon>
        <taxon>Ascomycota</taxon>
        <taxon>Pezizomycotina</taxon>
        <taxon>Dothideomycetes</taxon>
        <taxon>Pleosporomycetidae</taxon>
        <taxon>Pleosporales</taxon>
        <taxon>Pleosporales incertae sedis</taxon>
        <taxon>Lojkania</taxon>
    </lineage>
</organism>
<dbReference type="AlphaFoldDB" id="A0A9P4K3M1"/>
<dbReference type="OrthoDB" id="3524154at2759"/>
<accession>A0A9P4K3M1</accession>
<evidence type="ECO:0000256" key="1">
    <source>
        <dbReference type="SAM" id="MobiDB-lite"/>
    </source>
</evidence>
<feature type="region of interest" description="Disordered" evidence="1">
    <location>
        <begin position="242"/>
        <end position="261"/>
    </location>
</feature>
<evidence type="ECO:0000313" key="2">
    <source>
        <dbReference type="EMBL" id="KAF2260840.1"/>
    </source>
</evidence>
<proteinExistence type="predicted"/>
<reference evidence="3" key="1">
    <citation type="journal article" date="2020" name="Stud. Mycol.">
        <title>101 Dothideomycetes genomes: A test case for predicting lifestyles and emergence of pathogens.</title>
        <authorList>
            <person name="Haridas S."/>
            <person name="Albert R."/>
            <person name="Binder M."/>
            <person name="Bloem J."/>
            <person name="LaButti K."/>
            <person name="Salamov A."/>
            <person name="Andreopoulos B."/>
            <person name="Baker S."/>
            <person name="Barry K."/>
            <person name="Bills G."/>
            <person name="Bluhm B."/>
            <person name="Cannon C."/>
            <person name="Castanera R."/>
            <person name="Culley D."/>
            <person name="Daum C."/>
            <person name="Ezra D."/>
            <person name="Gonzalez J."/>
            <person name="Henrissat B."/>
            <person name="Kuo A."/>
            <person name="Liang C."/>
            <person name="Lipzen A."/>
            <person name="Lutzoni F."/>
            <person name="Magnuson J."/>
            <person name="Mondo S."/>
            <person name="Nolan M."/>
            <person name="Ohm R."/>
            <person name="Pangilinan J."/>
            <person name="Park H.-J."/>
            <person name="Ramirez L."/>
            <person name="Alfaro M."/>
            <person name="Sun H."/>
            <person name="Tritt A."/>
            <person name="Yoshinaga Y."/>
            <person name="Zwiers L.-H."/>
            <person name="Turgeon B."/>
            <person name="Goodwin S."/>
            <person name="Spatafora J."/>
            <person name="Crous P."/>
            <person name="Grigoriev I."/>
        </authorList>
    </citation>
    <scope>NUCLEOTIDE SEQUENCE [LARGE SCALE GENOMIC DNA]</scope>
    <source>
        <strain evidence="3">CBS 304.66</strain>
    </source>
</reference>
<protein>
    <submittedName>
        <fullName evidence="2">Uncharacterized protein</fullName>
    </submittedName>
</protein>
<gene>
    <name evidence="2" type="ORF">CC78DRAFT_609688</name>
</gene>
<dbReference type="EMBL" id="ML986671">
    <property type="protein sequence ID" value="KAF2260840.1"/>
    <property type="molecule type" value="Genomic_DNA"/>
</dbReference>
<feature type="region of interest" description="Disordered" evidence="1">
    <location>
        <begin position="73"/>
        <end position="107"/>
    </location>
</feature>
<evidence type="ECO:0000313" key="3">
    <source>
        <dbReference type="Proteomes" id="UP000800093"/>
    </source>
</evidence>
<name>A0A9P4K3M1_9PLEO</name>
<comment type="caution">
    <text evidence="2">The sequence shown here is derived from an EMBL/GenBank/DDBJ whole genome shotgun (WGS) entry which is preliminary data.</text>
</comment>
<dbReference type="Proteomes" id="UP000800093">
    <property type="component" value="Unassembled WGS sequence"/>
</dbReference>